<dbReference type="AlphaFoldDB" id="A0A8K0TCA3"/>
<sequence>MKLRFKVQTAPSSERPSHARPSRLAFVNVDRPDQIKTAAAQRRIRRHVMKDIGRARRRGADVRVSRLAPVVPTYWGDVQVCPNFRRLFWAMDAVSEGLLALAVAEAHEWRARLEGGLAQKEYELEQYTESLGVIRRSVAVDDSASRHAVIGTIICLAVFDVSVVPNGEPG</sequence>
<evidence type="ECO:0000313" key="3">
    <source>
        <dbReference type="Proteomes" id="UP000813385"/>
    </source>
</evidence>
<keyword evidence="3" id="KW-1185">Reference proteome</keyword>
<protein>
    <submittedName>
        <fullName evidence="2">Uncharacterized protein</fullName>
    </submittedName>
</protein>
<dbReference type="Proteomes" id="UP000813385">
    <property type="component" value="Unassembled WGS sequence"/>
</dbReference>
<accession>A0A8K0TCA3</accession>
<evidence type="ECO:0000256" key="1">
    <source>
        <dbReference type="SAM" id="MobiDB-lite"/>
    </source>
</evidence>
<feature type="region of interest" description="Disordered" evidence="1">
    <location>
        <begin position="1"/>
        <end position="21"/>
    </location>
</feature>
<evidence type="ECO:0000313" key="2">
    <source>
        <dbReference type="EMBL" id="KAH7359305.1"/>
    </source>
</evidence>
<comment type="caution">
    <text evidence="2">The sequence shown here is derived from an EMBL/GenBank/DDBJ whole genome shotgun (WGS) entry which is preliminary data.</text>
</comment>
<gene>
    <name evidence="2" type="ORF">B0T11DRAFT_286131</name>
</gene>
<proteinExistence type="predicted"/>
<dbReference type="EMBL" id="JAGPXD010000004">
    <property type="protein sequence ID" value="KAH7359305.1"/>
    <property type="molecule type" value="Genomic_DNA"/>
</dbReference>
<dbReference type="OrthoDB" id="3469225at2759"/>
<reference evidence="2" key="1">
    <citation type="journal article" date="2021" name="Nat. Commun.">
        <title>Genetic determinants of endophytism in the Arabidopsis root mycobiome.</title>
        <authorList>
            <person name="Mesny F."/>
            <person name="Miyauchi S."/>
            <person name="Thiergart T."/>
            <person name="Pickel B."/>
            <person name="Atanasova L."/>
            <person name="Karlsson M."/>
            <person name="Huettel B."/>
            <person name="Barry K.W."/>
            <person name="Haridas S."/>
            <person name="Chen C."/>
            <person name="Bauer D."/>
            <person name="Andreopoulos W."/>
            <person name="Pangilinan J."/>
            <person name="LaButti K."/>
            <person name="Riley R."/>
            <person name="Lipzen A."/>
            <person name="Clum A."/>
            <person name="Drula E."/>
            <person name="Henrissat B."/>
            <person name="Kohler A."/>
            <person name="Grigoriev I.V."/>
            <person name="Martin F.M."/>
            <person name="Hacquard S."/>
        </authorList>
    </citation>
    <scope>NUCLEOTIDE SEQUENCE</scope>
    <source>
        <strain evidence="2">MPI-CAGE-AT-0016</strain>
    </source>
</reference>
<name>A0A8K0TCA3_9PEZI</name>
<organism evidence="2 3">
    <name type="scientific">Plectosphaerella cucumerina</name>
    <dbReference type="NCBI Taxonomy" id="40658"/>
    <lineage>
        <taxon>Eukaryota</taxon>
        <taxon>Fungi</taxon>
        <taxon>Dikarya</taxon>
        <taxon>Ascomycota</taxon>
        <taxon>Pezizomycotina</taxon>
        <taxon>Sordariomycetes</taxon>
        <taxon>Hypocreomycetidae</taxon>
        <taxon>Glomerellales</taxon>
        <taxon>Plectosphaerellaceae</taxon>
        <taxon>Plectosphaerella</taxon>
    </lineage>
</organism>